<accession>A0AA35SEC7</accession>
<name>A0AA35SEC7_GEOBA</name>
<gene>
    <name evidence="2" type="ORF">GBAR_LOCUS16217</name>
</gene>
<proteinExistence type="predicted"/>
<dbReference type="Pfam" id="PF02955">
    <property type="entry name" value="GSH-S_ATP"/>
    <property type="match status" value="1"/>
</dbReference>
<evidence type="ECO:0000313" key="2">
    <source>
        <dbReference type="EMBL" id="CAI8028438.1"/>
    </source>
</evidence>
<sequence length="79" mass="8561">MPSSLARLLIRRTRVNPALNRVPRLDDNRGNLMAGAKAEICDLTPRDIQICERVGAELAVRGVAFAGLDIIGDYLTEGA</sequence>
<dbReference type="Gene3D" id="3.30.470.20">
    <property type="entry name" value="ATP-grasp fold, B domain"/>
    <property type="match status" value="1"/>
</dbReference>
<comment type="caution">
    <text evidence="2">The sequence shown here is derived from an EMBL/GenBank/DDBJ whole genome shotgun (WGS) entry which is preliminary data.</text>
</comment>
<organism evidence="2 3">
    <name type="scientific">Geodia barretti</name>
    <name type="common">Barrett's horny sponge</name>
    <dbReference type="NCBI Taxonomy" id="519541"/>
    <lineage>
        <taxon>Eukaryota</taxon>
        <taxon>Metazoa</taxon>
        <taxon>Porifera</taxon>
        <taxon>Demospongiae</taxon>
        <taxon>Heteroscleromorpha</taxon>
        <taxon>Tetractinellida</taxon>
        <taxon>Astrophorina</taxon>
        <taxon>Geodiidae</taxon>
        <taxon>Geodia</taxon>
    </lineage>
</organism>
<evidence type="ECO:0000259" key="1">
    <source>
        <dbReference type="Pfam" id="PF02955"/>
    </source>
</evidence>
<reference evidence="2" key="1">
    <citation type="submission" date="2023-03" db="EMBL/GenBank/DDBJ databases">
        <authorList>
            <person name="Steffen K."/>
            <person name="Cardenas P."/>
        </authorList>
    </citation>
    <scope>NUCLEOTIDE SEQUENCE</scope>
</reference>
<feature type="domain" description="Prokaryotic glutathione synthetase ATP-binding" evidence="1">
    <location>
        <begin position="9"/>
        <end position="77"/>
    </location>
</feature>
<protein>
    <submittedName>
        <fullName evidence="2">Glutathione synthetase</fullName>
    </submittedName>
</protein>
<dbReference type="SUPFAM" id="SSF56059">
    <property type="entry name" value="Glutathione synthetase ATP-binding domain-like"/>
    <property type="match status" value="1"/>
</dbReference>
<keyword evidence="3" id="KW-1185">Reference proteome</keyword>
<dbReference type="GO" id="GO:0004363">
    <property type="term" value="F:glutathione synthase activity"/>
    <property type="evidence" value="ECO:0007669"/>
    <property type="project" value="InterPro"/>
</dbReference>
<dbReference type="InterPro" id="IPR004218">
    <property type="entry name" value="GSHS_ATP-bd"/>
</dbReference>
<dbReference type="Proteomes" id="UP001174909">
    <property type="component" value="Unassembled WGS sequence"/>
</dbReference>
<dbReference type="AlphaFoldDB" id="A0AA35SEC7"/>
<dbReference type="EMBL" id="CASHTH010002334">
    <property type="protein sequence ID" value="CAI8028438.1"/>
    <property type="molecule type" value="Genomic_DNA"/>
</dbReference>
<dbReference type="GO" id="GO:0005524">
    <property type="term" value="F:ATP binding"/>
    <property type="evidence" value="ECO:0007669"/>
    <property type="project" value="InterPro"/>
</dbReference>
<evidence type="ECO:0000313" key="3">
    <source>
        <dbReference type="Proteomes" id="UP001174909"/>
    </source>
</evidence>